<gene>
    <name evidence="1" type="ORF">C1SCF055_LOCUS18972</name>
</gene>
<keyword evidence="3" id="KW-1185">Reference proteome</keyword>
<sequence length="232" mass="26036">MALPCQSFTFMSSSGHRRSFWTPYGNLHMPFVHTGNCICARTCLVILVAIARSASFFVENPGNSALNSWPFINFLMSMPWLNSHRTSWLMGYYGGWSLKPQLGLSNAIWAAYLNQPMCGEARKQLRDKAEAAGKSLVKKTVNKVTNQVTVSGSKDLKASQQYPKLFGQRVAEHHLRYMEPPRDCWKFAAVEPMVDFMHAAIRSGFKADPDIPLQIEPCRHVAELARKKALGA</sequence>
<evidence type="ECO:0000313" key="2">
    <source>
        <dbReference type="EMBL" id="CAL1145494.1"/>
    </source>
</evidence>
<evidence type="ECO:0000313" key="1">
    <source>
        <dbReference type="EMBL" id="CAI3992119.1"/>
    </source>
</evidence>
<reference evidence="2" key="2">
    <citation type="submission" date="2024-04" db="EMBL/GenBank/DDBJ databases">
        <authorList>
            <person name="Chen Y."/>
            <person name="Shah S."/>
            <person name="Dougan E. K."/>
            <person name="Thang M."/>
            <person name="Chan C."/>
        </authorList>
    </citation>
    <scope>NUCLEOTIDE SEQUENCE [LARGE SCALE GENOMIC DNA]</scope>
</reference>
<evidence type="ECO:0000313" key="3">
    <source>
        <dbReference type="Proteomes" id="UP001152797"/>
    </source>
</evidence>
<accession>A0A9P1FWE7</accession>
<dbReference type="EMBL" id="CAMXCT010001671">
    <property type="protein sequence ID" value="CAI3992119.1"/>
    <property type="molecule type" value="Genomic_DNA"/>
</dbReference>
<comment type="caution">
    <text evidence="1">The sequence shown here is derived from an EMBL/GenBank/DDBJ whole genome shotgun (WGS) entry which is preliminary data.</text>
</comment>
<reference evidence="1" key="1">
    <citation type="submission" date="2022-10" db="EMBL/GenBank/DDBJ databases">
        <authorList>
            <person name="Chen Y."/>
            <person name="Dougan E. K."/>
            <person name="Chan C."/>
            <person name="Rhodes N."/>
            <person name="Thang M."/>
        </authorList>
    </citation>
    <scope>NUCLEOTIDE SEQUENCE</scope>
</reference>
<dbReference type="Proteomes" id="UP001152797">
    <property type="component" value="Unassembled WGS sequence"/>
</dbReference>
<dbReference type="OrthoDB" id="427292at2759"/>
<proteinExistence type="predicted"/>
<dbReference type="EMBL" id="CAMXCT020001671">
    <property type="protein sequence ID" value="CAL1145494.1"/>
    <property type="molecule type" value="Genomic_DNA"/>
</dbReference>
<name>A0A9P1FWE7_9DINO</name>
<dbReference type="EMBL" id="CAMXCT030001671">
    <property type="protein sequence ID" value="CAL4779431.1"/>
    <property type="molecule type" value="Genomic_DNA"/>
</dbReference>
<dbReference type="AlphaFoldDB" id="A0A9P1FWE7"/>
<organism evidence="1">
    <name type="scientific">Cladocopium goreaui</name>
    <dbReference type="NCBI Taxonomy" id="2562237"/>
    <lineage>
        <taxon>Eukaryota</taxon>
        <taxon>Sar</taxon>
        <taxon>Alveolata</taxon>
        <taxon>Dinophyceae</taxon>
        <taxon>Suessiales</taxon>
        <taxon>Symbiodiniaceae</taxon>
        <taxon>Cladocopium</taxon>
    </lineage>
</organism>
<protein>
    <submittedName>
        <fullName evidence="1">Uncharacterized protein</fullName>
    </submittedName>
</protein>